<reference evidence="2" key="2">
    <citation type="journal article" date="2024" name="Plant">
        <title>Genomic evolution and insights into agronomic trait innovations of Sesamum species.</title>
        <authorList>
            <person name="Miao H."/>
            <person name="Wang L."/>
            <person name="Qu L."/>
            <person name="Liu H."/>
            <person name="Sun Y."/>
            <person name="Le M."/>
            <person name="Wang Q."/>
            <person name="Wei S."/>
            <person name="Zheng Y."/>
            <person name="Lin W."/>
            <person name="Duan Y."/>
            <person name="Cao H."/>
            <person name="Xiong S."/>
            <person name="Wang X."/>
            <person name="Wei L."/>
            <person name="Li C."/>
            <person name="Ma Q."/>
            <person name="Ju M."/>
            <person name="Zhao R."/>
            <person name="Li G."/>
            <person name="Mu C."/>
            <person name="Tian Q."/>
            <person name="Mei H."/>
            <person name="Zhang T."/>
            <person name="Gao T."/>
            <person name="Zhang H."/>
        </authorList>
    </citation>
    <scope>NUCLEOTIDE SEQUENCE</scope>
    <source>
        <strain evidence="2">KEN1</strain>
    </source>
</reference>
<sequence>MIAGGPIGGDSHHARKSQVREAHDVSLKEVLNVEAMEDTPLIQFGRAKRSELKTAHNDALVITASLANYEVGRNFIVMEVLRTYSLERRMIK</sequence>
<proteinExistence type="predicted"/>
<feature type="region of interest" description="Disordered" evidence="1">
    <location>
        <begin position="1"/>
        <end position="21"/>
    </location>
</feature>
<comment type="caution">
    <text evidence="2">The sequence shown here is derived from an EMBL/GenBank/DDBJ whole genome shotgun (WGS) entry which is preliminary data.</text>
</comment>
<evidence type="ECO:0000313" key="2">
    <source>
        <dbReference type="EMBL" id="KAL0463403.1"/>
    </source>
</evidence>
<accession>A0AAW2YCG2</accession>
<dbReference type="AlphaFoldDB" id="A0AAW2YCG2"/>
<reference evidence="2" key="1">
    <citation type="submission" date="2020-06" db="EMBL/GenBank/DDBJ databases">
        <authorList>
            <person name="Li T."/>
            <person name="Hu X."/>
            <person name="Zhang T."/>
            <person name="Song X."/>
            <person name="Zhang H."/>
            <person name="Dai N."/>
            <person name="Sheng W."/>
            <person name="Hou X."/>
            <person name="Wei L."/>
        </authorList>
    </citation>
    <scope>NUCLEOTIDE SEQUENCE</scope>
    <source>
        <strain evidence="2">KEN1</strain>
        <tissue evidence="2">Leaf</tissue>
    </source>
</reference>
<organism evidence="2">
    <name type="scientific">Sesamum latifolium</name>
    <dbReference type="NCBI Taxonomy" id="2727402"/>
    <lineage>
        <taxon>Eukaryota</taxon>
        <taxon>Viridiplantae</taxon>
        <taxon>Streptophyta</taxon>
        <taxon>Embryophyta</taxon>
        <taxon>Tracheophyta</taxon>
        <taxon>Spermatophyta</taxon>
        <taxon>Magnoliopsida</taxon>
        <taxon>eudicotyledons</taxon>
        <taxon>Gunneridae</taxon>
        <taxon>Pentapetalae</taxon>
        <taxon>asterids</taxon>
        <taxon>lamiids</taxon>
        <taxon>Lamiales</taxon>
        <taxon>Pedaliaceae</taxon>
        <taxon>Sesamum</taxon>
    </lineage>
</organism>
<name>A0AAW2YCG2_9LAMI</name>
<protein>
    <submittedName>
        <fullName evidence="2">Uncharacterized protein</fullName>
    </submittedName>
</protein>
<gene>
    <name evidence="2" type="ORF">Slati_0227900</name>
</gene>
<dbReference type="EMBL" id="JACGWN010000001">
    <property type="protein sequence ID" value="KAL0463403.1"/>
    <property type="molecule type" value="Genomic_DNA"/>
</dbReference>
<evidence type="ECO:0000256" key="1">
    <source>
        <dbReference type="SAM" id="MobiDB-lite"/>
    </source>
</evidence>